<dbReference type="EMBL" id="CP119900">
    <property type="protein sequence ID" value="WFD21619.1"/>
    <property type="molecule type" value="Genomic_DNA"/>
</dbReference>
<dbReference type="InterPro" id="IPR046362">
    <property type="entry name" value="Zw10/DSL1_C_sf"/>
</dbReference>
<feature type="compositionally biased region" description="Acidic residues" evidence="1">
    <location>
        <begin position="544"/>
        <end position="564"/>
    </location>
</feature>
<dbReference type="Proteomes" id="UP001214415">
    <property type="component" value="Chromosome 1"/>
</dbReference>
<evidence type="ECO:0000256" key="1">
    <source>
        <dbReference type="SAM" id="MobiDB-lite"/>
    </source>
</evidence>
<reference evidence="3" key="1">
    <citation type="submission" date="2023-03" db="EMBL/GenBank/DDBJ databases">
        <title>Mating type loci evolution in Malassezia.</title>
        <authorList>
            <person name="Coelho M.A."/>
        </authorList>
    </citation>
    <scope>NUCLEOTIDE SEQUENCE</scope>
    <source>
        <strain evidence="3">CBS 12830</strain>
    </source>
</reference>
<dbReference type="PANTHER" id="PTHR12205:SF0">
    <property type="entry name" value="CENTROMERE_KINETOCHORE PROTEIN ZW10 HOMOLOG"/>
    <property type="match status" value="1"/>
</dbReference>
<feature type="compositionally biased region" description="Low complexity" evidence="1">
    <location>
        <begin position="430"/>
        <end position="448"/>
    </location>
</feature>
<proteinExistence type="predicted"/>
<feature type="region of interest" description="Disordered" evidence="1">
    <location>
        <begin position="528"/>
        <end position="564"/>
    </location>
</feature>
<feature type="compositionally biased region" description="Acidic residues" evidence="1">
    <location>
        <begin position="506"/>
        <end position="516"/>
    </location>
</feature>
<dbReference type="InterPro" id="IPR055148">
    <property type="entry name" value="ZW10_C_2"/>
</dbReference>
<dbReference type="Gene3D" id="1.10.357.150">
    <property type="match status" value="1"/>
</dbReference>
<dbReference type="Pfam" id="PF22766">
    <property type="entry name" value="ZW10_C2"/>
    <property type="match status" value="1"/>
</dbReference>
<evidence type="ECO:0000259" key="2">
    <source>
        <dbReference type="Pfam" id="PF22766"/>
    </source>
</evidence>
<feature type="domain" description="ZW10 C-terminal helical" evidence="2">
    <location>
        <begin position="737"/>
        <end position="875"/>
    </location>
</feature>
<dbReference type="GO" id="GO:0005737">
    <property type="term" value="C:cytoplasm"/>
    <property type="evidence" value="ECO:0007669"/>
    <property type="project" value="GOC"/>
</dbReference>
<evidence type="ECO:0000313" key="3">
    <source>
        <dbReference type="EMBL" id="WFD21619.1"/>
    </source>
</evidence>
<gene>
    <name evidence="3" type="primary">YTM1_1</name>
    <name evidence="3" type="ORF">MEQU1_000274</name>
</gene>
<name>A0AAF0EAT3_9BASI</name>
<dbReference type="AlphaFoldDB" id="A0AAF0EAT3"/>
<feature type="compositionally biased region" description="Acidic residues" evidence="1">
    <location>
        <begin position="485"/>
        <end position="498"/>
    </location>
</feature>
<accession>A0AAF0EAT3</accession>
<dbReference type="GO" id="GO:1990423">
    <property type="term" value="C:RZZ complex"/>
    <property type="evidence" value="ECO:0007669"/>
    <property type="project" value="TreeGrafter"/>
</dbReference>
<protein>
    <submittedName>
        <fullName evidence="3">Ribosome biogenesis protein ytm1</fullName>
    </submittedName>
</protein>
<feature type="region of interest" description="Disordered" evidence="1">
    <location>
        <begin position="400"/>
        <end position="516"/>
    </location>
</feature>
<dbReference type="GO" id="GO:0007094">
    <property type="term" value="P:mitotic spindle assembly checkpoint signaling"/>
    <property type="evidence" value="ECO:0007669"/>
    <property type="project" value="TreeGrafter"/>
</dbReference>
<dbReference type="GO" id="GO:0006888">
    <property type="term" value="P:endoplasmic reticulum to Golgi vesicle-mediated transport"/>
    <property type="evidence" value="ECO:0007669"/>
    <property type="project" value="TreeGrafter"/>
</dbReference>
<dbReference type="PANTHER" id="PTHR12205">
    <property type="entry name" value="CENTROMERE/KINETOCHORE PROTEIN ZW10"/>
    <property type="match status" value="1"/>
</dbReference>
<sequence>MASQDVVQFLSSLGSPLVDGSDDVAQKKLPASAVVQLLDAQIDTLTTKTQPPPASEAVDNANTVEDFVTDELHEALESYSKATARYTHTTMVASVVSDMTRALRHVVALRQAMDGDHMEEIANTCAKAESELAKIGIEADFREGVVTLDTTAPLAPYASMDMLLNLCKSLANQCLRADETEESSDLDIITTDASICLITEQVHQPDRPTQLRGSEMKMGQLSRKLLDQVIEPMMNCALQWKITRMENGVRLERTNSLDSLKKGASIPTLKAVLSIIQPIIPENHELRASLLRHLIPPMIDLVKTHLLSSLPSVHSSEEIQAYKGLLVERAMELHRHLVQLRFVADSALPRTKMPMGAPEPLSDLPAWIKTVDAVCKQHVVGTVLDGVRSIVMDTNDQLWDPVSKQVPTSSTFRAPLQPTVDKPATVIAEKQPSSTTTPQEQPSTPKTPVSKGKKPTLGVVKIGAKFPGTHQKTEPSTVPPKKEEPEDDWGWGDEDETETNPQDTTEKDDLDDDWGWGEDDAEVEQILTETQVPSSHEQEAEPAYLEDDSMDAWDWGEDDTEAEPELAPPSQVAAALTEPPSHLWQTYSVSKRINKIHESLATQWSRLDEDVPMRQWTAQGLVESVQLYRGLMPIVHGQVLQHVPLLGILFVNDCAYTAITLREYAKQANKWGAFRLASRQTLEASLRAEADLLDDMSSQWRAALVAFQAHSLHECMDQADKFSRTDDNARYEACERAILQVQHLLSHLVAVWRPVMPMDVLLQVLCELVDGLFSRVMQEIEDLQDISEPESMRLAKLCHQLLEAATSVLEGSETQVPTYFKFAYLPDILQGSMADLEYLLFGNESGSALNDYTREEMAMIVRALFADTPNRRRLLDGIQRWNSGSHV</sequence>
<evidence type="ECO:0000313" key="4">
    <source>
        <dbReference type="Proteomes" id="UP001214415"/>
    </source>
</evidence>
<organism evidence="3 4">
    <name type="scientific">Malassezia equina</name>
    <dbReference type="NCBI Taxonomy" id="1381935"/>
    <lineage>
        <taxon>Eukaryota</taxon>
        <taxon>Fungi</taxon>
        <taxon>Dikarya</taxon>
        <taxon>Basidiomycota</taxon>
        <taxon>Ustilaginomycotina</taxon>
        <taxon>Malasseziomycetes</taxon>
        <taxon>Malasseziales</taxon>
        <taxon>Malasseziaceae</taxon>
        <taxon>Malassezia</taxon>
    </lineage>
</organism>
<keyword evidence="4" id="KW-1185">Reference proteome</keyword>